<sequence>MDGEPREGVKGWYYLTLRGTHSPKSSDNDQKRILAGLSIKGGEKDKDVLPASSDPRQTVFVPSASSQGLQIMVQKQELGSKRAEKVKAKRAGLDVGRSSKQPLGDDDDLEVLRKGTSSRSPQNIAAGGDGVPVVFEEEEVAEPEWGYDHSVHIKKIFQKKPSELSSDALDLLPTHLQRVTTSVDSF</sequence>
<feature type="region of interest" description="Disordered" evidence="1">
    <location>
        <begin position="76"/>
        <end position="130"/>
    </location>
</feature>
<evidence type="ECO:0000313" key="3">
    <source>
        <dbReference type="Proteomes" id="UP001604277"/>
    </source>
</evidence>
<organism evidence="2 3">
    <name type="scientific">Forsythia ovata</name>
    <dbReference type="NCBI Taxonomy" id="205694"/>
    <lineage>
        <taxon>Eukaryota</taxon>
        <taxon>Viridiplantae</taxon>
        <taxon>Streptophyta</taxon>
        <taxon>Embryophyta</taxon>
        <taxon>Tracheophyta</taxon>
        <taxon>Spermatophyta</taxon>
        <taxon>Magnoliopsida</taxon>
        <taxon>eudicotyledons</taxon>
        <taxon>Gunneridae</taxon>
        <taxon>Pentapetalae</taxon>
        <taxon>asterids</taxon>
        <taxon>lamiids</taxon>
        <taxon>Lamiales</taxon>
        <taxon>Oleaceae</taxon>
        <taxon>Forsythieae</taxon>
        <taxon>Forsythia</taxon>
    </lineage>
</organism>
<name>A0ABD1NYY9_9LAMI</name>
<dbReference type="AlphaFoldDB" id="A0ABD1NYY9"/>
<gene>
    <name evidence="2" type="ORF">Fot_56646</name>
</gene>
<keyword evidence="3" id="KW-1185">Reference proteome</keyword>
<dbReference type="EMBL" id="JBFOLJ010000051">
    <property type="protein sequence ID" value="KAL2456844.1"/>
    <property type="molecule type" value="Genomic_DNA"/>
</dbReference>
<accession>A0ABD1NYY9</accession>
<dbReference type="Proteomes" id="UP001604277">
    <property type="component" value="Unassembled WGS sequence"/>
</dbReference>
<comment type="caution">
    <text evidence="2">The sequence shown here is derived from an EMBL/GenBank/DDBJ whole genome shotgun (WGS) entry which is preliminary data.</text>
</comment>
<evidence type="ECO:0000313" key="2">
    <source>
        <dbReference type="EMBL" id="KAL2456844.1"/>
    </source>
</evidence>
<evidence type="ECO:0000256" key="1">
    <source>
        <dbReference type="SAM" id="MobiDB-lite"/>
    </source>
</evidence>
<protein>
    <submittedName>
        <fullName evidence="2">Uncharacterized protein</fullName>
    </submittedName>
</protein>
<proteinExistence type="predicted"/>
<reference evidence="3" key="1">
    <citation type="submission" date="2024-07" db="EMBL/GenBank/DDBJ databases">
        <title>Two chromosome-level genome assemblies of Korean endemic species Abeliophyllum distichum and Forsythia ovata (Oleaceae).</title>
        <authorList>
            <person name="Jang H."/>
        </authorList>
    </citation>
    <scope>NUCLEOTIDE SEQUENCE [LARGE SCALE GENOMIC DNA]</scope>
</reference>